<evidence type="ECO:0000313" key="5">
    <source>
        <dbReference type="Proteomes" id="UP000285138"/>
    </source>
</evidence>
<evidence type="ECO:0000259" key="3">
    <source>
        <dbReference type="Pfam" id="PF24568"/>
    </source>
</evidence>
<dbReference type="Proteomes" id="UP000285138">
    <property type="component" value="Unassembled WGS sequence"/>
</dbReference>
<feature type="non-terminal residue" evidence="4">
    <location>
        <position position="173"/>
    </location>
</feature>
<feature type="domain" description="Peptidoglycan hydrolase PcsB coiled-coil" evidence="3">
    <location>
        <begin position="105"/>
        <end position="173"/>
    </location>
</feature>
<sequence>MKEKGIYKGFSYFLIILLFLSLMAPAYSQSRIEEKQDELKDIEEEISISEEELKESKSQEEALLREIREIEAQLEKARAELERINKEIQGTEEIIEKTKEELSIAEDNLAEQDDLVKTRIRSIYENGTVSYVEVLFNSSSFSDFLTRFSYLRTILDQDVELLSDIQEERDLIE</sequence>
<dbReference type="EMBL" id="QZAA01000293">
    <property type="protein sequence ID" value="RQD72831.1"/>
    <property type="molecule type" value="Genomic_DNA"/>
</dbReference>
<gene>
    <name evidence="4" type="ORF">D5R97_10270</name>
</gene>
<evidence type="ECO:0000256" key="2">
    <source>
        <dbReference type="SAM" id="Coils"/>
    </source>
</evidence>
<reference evidence="4 5" key="1">
    <citation type="submission" date="2018-08" db="EMBL/GenBank/DDBJ databases">
        <title>The metabolism and importance of syntrophic acetate oxidation coupled to methane or sulfide production in haloalkaline environments.</title>
        <authorList>
            <person name="Timmers P.H.A."/>
            <person name="Vavourakis C.D."/>
            <person name="Sorokin D.Y."/>
            <person name="Sinninghe Damste J.S."/>
            <person name="Muyzer G."/>
            <person name="Stams A.J.M."/>
            <person name="Plugge C.M."/>
        </authorList>
    </citation>
    <scope>NUCLEOTIDE SEQUENCE [LARGE SCALE GENOMIC DNA]</scope>
    <source>
        <strain evidence="4">MSAO_Bac1</strain>
    </source>
</reference>
<proteinExistence type="predicted"/>
<dbReference type="Gene3D" id="6.10.250.3150">
    <property type="match status" value="1"/>
</dbReference>
<organism evidence="4 5">
    <name type="scientific">Candidatus Syntrophonatronum acetioxidans</name>
    <dbReference type="NCBI Taxonomy" id="1795816"/>
    <lineage>
        <taxon>Bacteria</taxon>
        <taxon>Bacillati</taxon>
        <taxon>Bacillota</taxon>
        <taxon>Clostridia</taxon>
        <taxon>Eubacteriales</taxon>
        <taxon>Syntrophomonadaceae</taxon>
        <taxon>Candidatus Syntrophonatronum</taxon>
    </lineage>
</organism>
<keyword evidence="1" id="KW-0732">Signal</keyword>
<keyword evidence="2" id="KW-0175">Coiled coil</keyword>
<accession>A0A424Y996</accession>
<evidence type="ECO:0000256" key="1">
    <source>
        <dbReference type="ARBA" id="ARBA00022729"/>
    </source>
</evidence>
<evidence type="ECO:0000313" key="4">
    <source>
        <dbReference type="EMBL" id="RQD72831.1"/>
    </source>
</evidence>
<dbReference type="SUPFAM" id="SSF57997">
    <property type="entry name" value="Tropomyosin"/>
    <property type="match status" value="1"/>
</dbReference>
<dbReference type="InterPro" id="IPR057309">
    <property type="entry name" value="PcsB_CC"/>
</dbReference>
<protein>
    <recommendedName>
        <fullName evidence="3">Peptidoglycan hydrolase PcsB coiled-coil domain-containing protein</fullName>
    </recommendedName>
</protein>
<name>A0A424Y996_9FIRM</name>
<comment type="caution">
    <text evidence="4">The sequence shown here is derived from an EMBL/GenBank/DDBJ whole genome shotgun (WGS) entry which is preliminary data.</text>
</comment>
<dbReference type="Pfam" id="PF24568">
    <property type="entry name" value="CC_PcsB"/>
    <property type="match status" value="1"/>
</dbReference>
<dbReference type="AlphaFoldDB" id="A0A424Y996"/>
<feature type="coiled-coil region" evidence="2">
    <location>
        <begin position="32"/>
        <end position="115"/>
    </location>
</feature>